<dbReference type="InterPro" id="IPR002156">
    <property type="entry name" value="RNaseH_domain"/>
</dbReference>
<name>A0A816Q725_BRANA</name>
<dbReference type="Gene3D" id="3.30.420.10">
    <property type="entry name" value="Ribonuclease H-like superfamily/Ribonuclease H"/>
    <property type="match status" value="1"/>
</dbReference>
<dbReference type="Proteomes" id="UP001295469">
    <property type="component" value="Chromosome C06"/>
</dbReference>
<dbReference type="CDD" id="cd06222">
    <property type="entry name" value="RNase_H_like"/>
    <property type="match status" value="1"/>
</dbReference>
<dbReference type="GO" id="GO:0003676">
    <property type="term" value="F:nucleic acid binding"/>
    <property type="evidence" value="ECO:0007669"/>
    <property type="project" value="InterPro"/>
</dbReference>
<proteinExistence type="predicted"/>
<gene>
    <name evidence="2" type="ORF">DARMORV10_C06P10980.1</name>
</gene>
<reference evidence="2" key="1">
    <citation type="submission" date="2021-01" db="EMBL/GenBank/DDBJ databases">
        <authorList>
            <consortium name="Genoscope - CEA"/>
            <person name="William W."/>
        </authorList>
    </citation>
    <scope>NUCLEOTIDE SEQUENCE</scope>
</reference>
<dbReference type="EMBL" id="HG994370">
    <property type="protein sequence ID" value="CAF2056272.1"/>
    <property type="molecule type" value="Genomic_DNA"/>
</dbReference>
<dbReference type="InterPro" id="IPR044730">
    <property type="entry name" value="RNase_H-like_dom_plant"/>
</dbReference>
<dbReference type="InterPro" id="IPR052929">
    <property type="entry name" value="RNase_H-like_EbsB-rel"/>
</dbReference>
<dbReference type="AlphaFoldDB" id="A0A816Q725"/>
<dbReference type="SUPFAM" id="SSF53098">
    <property type="entry name" value="Ribonuclease H-like"/>
    <property type="match status" value="1"/>
</dbReference>
<dbReference type="PANTHER" id="PTHR47074">
    <property type="entry name" value="BNAC02G40300D PROTEIN"/>
    <property type="match status" value="1"/>
</dbReference>
<organism evidence="2">
    <name type="scientific">Brassica napus</name>
    <name type="common">Rape</name>
    <dbReference type="NCBI Taxonomy" id="3708"/>
    <lineage>
        <taxon>Eukaryota</taxon>
        <taxon>Viridiplantae</taxon>
        <taxon>Streptophyta</taxon>
        <taxon>Embryophyta</taxon>
        <taxon>Tracheophyta</taxon>
        <taxon>Spermatophyta</taxon>
        <taxon>Magnoliopsida</taxon>
        <taxon>eudicotyledons</taxon>
        <taxon>Gunneridae</taxon>
        <taxon>Pentapetalae</taxon>
        <taxon>rosids</taxon>
        <taxon>malvids</taxon>
        <taxon>Brassicales</taxon>
        <taxon>Brassicaceae</taxon>
        <taxon>Brassiceae</taxon>
        <taxon>Brassica</taxon>
    </lineage>
</organism>
<evidence type="ECO:0000313" key="2">
    <source>
        <dbReference type="EMBL" id="CAF2056272.1"/>
    </source>
</evidence>
<dbReference type="InterPro" id="IPR012337">
    <property type="entry name" value="RNaseH-like_sf"/>
</dbReference>
<dbReference type="Pfam" id="PF13456">
    <property type="entry name" value="RVT_3"/>
    <property type="match status" value="1"/>
</dbReference>
<dbReference type="InterPro" id="IPR036397">
    <property type="entry name" value="RNaseH_sf"/>
</dbReference>
<dbReference type="PANTHER" id="PTHR47074:SF49">
    <property type="entry name" value="POLYNUCLEOTIDYL TRANSFERASE, RIBONUCLEASE H-LIKE SUPERFAMILY PROTEIN"/>
    <property type="match status" value="1"/>
</dbReference>
<sequence>MVSLPPTGLNEAALFSWILWYLWSARNKLAFEETWLSELEIVTLEVKEARAWQSAQHHNTAPITQPIVSKLSLSTPLLKETQCFVDAEWISATCMGGFGWIFKDLTSGSALIAEALAVKAVLLDAVSSGLTSVTFWSDSKSLISALSSKDKHIDIQGILHDISVLCRSFVSISFNYVLRLENSEADAIAKSALYVP</sequence>
<feature type="domain" description="RNase H type-1" evidence="1">
    <location>
        <begin position="90"/>
        <end position="192"/>
    </location>
</feature>
<dbReference type="GO" id="GO:0004523">
    <property type="term" value="F:RNA-DNA hybrid ribonuclease activity"/>
    <property type="evidence" value="ECO:0007669"/>
    <property type="project" value="InterPro"/>
</dbReference>
<protein>
    <submittedName>
        <fullName evidence="2">(rape) hypothetical protein</fullName>
    </submittedName>
</protein>
<accession>A0A816Q725</accession>
<evidence type="ECO:0000259" key="1">
    <source>
        <dbReference type="Pfam" id="PF13456"/>
    </source>
</evidence>